<comment type="caution">
    <text evidence="2">The sequence shown here is derived from an EMBL/GenBank/DDBJ whole genome shotgun (WGS) entry which is preliminary data.</text>
</comment>
<protein>
    <recommendedName>
        <fullName evidence="5">NUC153 domain-containing protein</fullName>
    </recommendedName>
</protein>
<organism evidence="2 4">
    <name type="scientific">Tritrichomonas musculus</name>
    <dbReference type="NCBI Taxonomy" id="1915356"/>
    <lineage>
        <taxon>Eukaryota</taxon>
        <taxon>Metamonada</taxon>
        <taxon>Parabasalia</taxon>
        <taxon>Tritrichomonadida</taxon>
        <taxon>Tritrichomonadidae</taxon>
        <taxon>Tritrichomonas</taxon>
    </lineage>
</organism>
<evidence type="ECO:0000256" key="1">
    <source>
        <dbReference type="SAM" id="MobiDB-lite"/>
    </source>
</evidence>
<dbReference type="EMBL" id="JAPFFF010000009">
    <property type="protein sequence ID" value="KAK8881988.1"/>
    <property type="molecule type" value="Genomic_DNA"/>
</dbReference>
<evidence type="ECO:0000313" key="4">
    <source>
        <dbReference type="Proteomes" id="UP001470230"/>
    </source>
</evidence>
<dbReference type="Proteomes" id="UP001470230">
    <property type="component" value="Unassembled WGS sequence"/>
</dbReference>
<feature type="region of interest" description="Disordered" evidence="1">
    <location>
        <begin position="148"/>
        <end position="171"/>
    </location>
</feature>
<proteinExistence type="predicted"/>
<dbReference type="EMBL" id="JAPFFF010000300">
    <property type="protein sequence ID" value="KAK8834792.1"/>
    <property type="molecule type" value="Genomic_DNA"/>
</dbReference>
<evidence type="ECO:0008006" key="5">
    <source>
        <dbReference type="Google" id="ProtNLM"/>
    </source>
</evidence>
<reference evidence="2 4" key="1">
    <citation type="submission" date="2024-04" db="EMBL/GenBank/DDBJ databases">
        <title>Tritrichomonas musculus Genome.</title>
        <authorList>
            <person name="Alves-Ferreira E."/>
            <person name="Grigg M."/>
            <person name="Lorenzi H."/>
            <person name="Galac M."/>
        </authorList>
    </citation>
    <scope>NUCLEOTIDE SEQUENCE [LARGE SCALE GENOMIC DNA]</scope>
    <source>
        <strain evidence="2 4">EAF2021</strain>
    </source>
</reference>
<accession>A0ABR2GMH8</accession>
<name>A0ABR2GMH8_9EUKA</name>
<sequence length="308" mass="35643">METFVDASMHPNLALRKAEQKRLNNLKNMNLPWVFVEPTRLKSVKVPKARKSLNYYEGLDDDDLEFLGNSKIPLTKDDIRILRLSLHGEQISATDTAQDFNDTLDEAKHSRKKRLLIKDSKPHDFENNDLEKNDQNLKLDAIKEENEENIISSRSNGNAIDDLFASDDDKPKKLQDEEEQMEVEAETVKNIIMDAVKEREEASKWKKKKIESNRPITFYSYDVEKVTSEGQTVIKERITKGRRKLLSAISNSSSIKHEEDSITYAKSKFEKENTLKRAALEKCFGAKHFKEYLEKQNSEIPQLLLNVK</sequence>
<evidence type="ECO:0000313" key="2">
    <source>
        <dbReference type="EMBL" id="KAK8834792.1"/>
    </source>
</evidence>
<keyword evidence="4" id="KW-1185">Reference proteome</keyword>
<evidence type="ECO:0000313" key="3">
    <source>
        <dbReference type="EMBL" id="KAK8881988.1"/>
    </source>
</evidence>
<gene>
    <name evidence="2" type="ORF">M9Y10_024220</name>
    <name evidence="3" type="ORF">M9Y10_044627</name>
</gene>